<sequence length="155" mass="18371">MLTKKQRNETEQQKSRICLSCNQDGIIEVSLNAIDLEISFMKVVGSAIEIDFKKLSEDTEKVFKEHIIIIYTMHRIPEGIYIIDILMQFSIPEIKNDFYMIKELIEKIYFFKIRIMKYYTKMRAIIQNLSRTYIQTKELPTEASPSKTSKKIFEI</sequence>
<accession>A0A9N9EFS1</accession>
<name>A0A9N9EFS1_FUNMO</name>
<evidence type="ECO:0000313" key="2">
    <source>
        <dbReference type="Proteomes" id="UP000789375"/>
    </source>
</evidence>
<protein>
    <submittedName>
        <fullName evidence="1">5984_t:CDS:1</fullName>
    </submittedName>
</protein>
<dbReference type="Proteomes" id="UP000789375">
    <property type="component" value="Unassembled WGS sequence"/>
</dbReference>
<dbReference type="EMBL" id="CAJVPP010005967">
    <property type="protein sequence ID" value="CAG8672227.1"/>
    <property type="molecule type" value="Genomic_DNA"/>
</dbReference>
<dbReference type="AlphaFoldDB" id="A0A9N9EFS1"/>
<proteinExistence type="predicted"/>
<keyword evidence="2" id="KW-1185">Reference proteome</keyword>
<organism evidence="1 2">
    <name type="scientific">Funneliformis mosseae</name>
    <name type="common">Endomycorrhizal fungus</name>
    <name type="synonym">Glomus mosseae</name>
    <dbReference type="NCBI Taxonomy" id="27381"/>
    <lineage>
        <taxon>Eukaryota</taxon>
        <taxon>Fungi</taxon>
        <taxon>Fungi incertae sedis</taxon>
        <taxon>Mucoromycota</taxon>
        <taxon>Glomeromycotina</taxon>
        <taxon>Glomeromycetes</taxon>
        <taxon>Glomerales</taxon>
        <taxon>Glomeraceae</taxon>
        <taxon>Funneliformis</taxon>
    </lineage>
</organism>
<comment type="caution">
    <text evidence="1">The sequence shown here is derived from an EMBL/GenBank/DDBJ whole genome shotgun (WGS) entry which is preliminary data.</text>
</comment>
<gene>
    <name evidence="1" type="ORF">FMOSSE_LOCUS12471</name>
</gene>
<evidence type="ECO:0000313" key="1">
    <source>
        <dbReference type="EMBL" id="CAG8672227.1"/>
    </source>
</evidence>
<reference evidence="1" key="1">
    <citation type="submission" date="2021-06" db="EMBL/GenBank/DDBJ databases">
        <authorList>
            <person name="Kallberg Y."/>
            <person name="Tangrot J."/>
            <person name="Rosling A."/>
        </authorList>
    </citation>
    <scope>NUCLEOTIDE SEQUENCE</scope>
    <source>
        <strain evidence="1">87-6 pot B 2015</strain>
    </source>
</reference>